<dbReference type="SUPFAM" id="SSF48452">
    <property type="entry name" value="TPR-like"/>
    <property type="match status" value="1"/>
</dbReference>
<dbReference type="GO" id="GO:0051205">
    <property type="term" value="P:protein insertion into membrane"/>
    <property type="evidence" value="ECO:0007669"/>
    <property type="project" value="UniProtKB-UniRule"/>
</dbReference>
<keyword evidence="2 6" id="KW-0472">Membrane</keyword>
<evidence type="ECO:0000313" key="9">
    <source>
        <dbReference type="Proteomes" id="UP000026714"/>
    </source>
</evidence>
<dbReference type="Proteomes" id="UP000026714">
    <property type="component" value="Unassembled WGS sequence"/>
</dbReference>
<dbReference type="InterPro" id="IPR011990">
    <property type="entry name" value="TPR-like_helical_dom_sf"/>
</dbReference>
<protein>
    <recommendedName>
        <fullName evidence="6">Outer membrane protein assembly factor BamD</fullName>
    </recommendedName>
</protein>
<dbReference type="Pfam" id="PF13525">
    <property type="entry name" value="YfiO"/>
    <property type="match status" value="1"/>
</dbReference>
<comment type="similarity">
    <text evidence="6">Belongs to the BamD family.</text>
</comment>
<dbReference type="PANTHER" id="PTHR37423:SF1">
    <property type="entry name" value="OUTER MEMBRANE PROTEIN ASSEMBLY FACTOR BAMD"/>
    <property type="match status" value="1"/>
</dbReference>
<dbReference type="GO" id="GO:1990063">
    <property type="term" value="C:Bam protein complex"/>
    <property type="evidence" value="ECO:0007669"/>
    <property type="project" value="TreeGrafter"/>
</dbReference>
<dbReference type="AlphaFoldDB" id="A0A059KM35"/>
<dbReference type="EMBL" id="AZRA01000050">
    <property type="protein sequence ID" value="KDB52430.1"/>
    <property type="molecule type" value="Genomic_DNA"/>
</dbReference>
<evidence type="ECO:0000256" key="3">
    <source>
        <dbReference type="ARBA" id="ARBA00023139"/>
    </source>
</evidence>
<comment type="function">
    <text evidence="6">Part of the outer membrane protein assembly complex, which is involved in assembly and insertion of beta-barrel proteins into the outer membrane.</text>
</comment>
<evidence type="ECO:0000313" key="8">
    <source>
        <dbReference type="EMBL" id="KDB52430.1"/>
    </source>
</evidence>
<comment type="subcellular location">
    <subcellularLocation>
        <location evidence="6">Cell outer membrane</location>
        <topology evidence="6">Lipid-anchor</topology>
    </subcellularLocation>
</comment>
<sequence>MPLHRPTPALRPALAAFATVTALLLGGCASGPKDLDDGKSISKLYEEAREEAAAGSFDRAVQLYERLEGRAAGTLLSQQAQLEQAHLLYKQQEKARALAVVERFMKLHPTSPAVDYAYYLQGLINFNDDLGLFGGVAKQDLSERDQQASRDAYQSFKTLVDRFPESKYAPDARTRMKYIINSLASHEVHVARYYYMRGAYLAAANRAQQALQDFRGVPAAEEALFLMAASYDKLGMNDLRDDARRVLKTNFPRSAWLERSYEDKPHGLLRFW</sequence>
<keyword evidence="8" id="KW-0812">Transmembrane</keyword>
<accession>A0A059KM35</accession>
<reference evidence="8 9" key="1">
    <citation type="journal article" date="2014" name="FEMS Microbiol. Ecol.">
        <title>Sphaerotilus natans encrusted with nanoball-shaped Fe(III) oxide minerals formed by nitrate-reducing mixotrophic Fe(II) oxidation.</title>
        <authorList>
            <person name="Park S."/>
            <person name="Kim D.H."/>
            <person name="Lee J.H."/>
            <person name="Hur H.G."/>
        </authorList>
    </citation>
    <scope>NUCLEOTIDE SEQUENCE [LARGE SCALE GENOMIC DNA]</scope>
    <source>
        <strain evidence="8 9">DSM 6575</strain>
    </source>
</reference>
<evidence type="ECO:0000256" key="4">
    <source>
        <dbReference type="ARBA" id="ARBA00023237"/>
    </source>
</evidence>
<dbReference type="PROSITE" id="PS51257">
    <property type="entry name" value="PROKAR_LIPOPROTEIN"/>
    <property type="match status" value="1"/>
</dbReference>
<evidence type="ECO:0000256" key="6">
    <source>
        <dbReference type="HAMAP-Rule" id="MF_00922"/>
    </source>
</evidence>
<dbReference type="RefSeq" id="WP_037481362.1">
    <property type="nucleotide sequence ID" value="NZ_AZRA01000050.1"/>
</dbReference>
<proteinExistence type="inferred from homology"/>
<organism evidence="8 9">
    <name type="scientific">Sphaerotilus natans subsp. natans DSM 6575</name>
    <dbReference type="NCBI Taxonomy" id="1286631"/>
    <lineage>
        <taxon>Bacteria</taxon>
        <taxon>Pseudomonadati</taxon>
        <taxon>Pseudomonadota</taxon>
        <taxon>Betaproteobacteria</taxon>
        <taxon>Burkholderiales</taxon>
        <taxon>Sphaerotilaceae</taxon>
        <taxon>Sphaerotilus</taxon>
    </lineage>
</organism>
<evidence type="ECO:0000259" key="7">
    <source>
        <dbReference type="Pfam" id="PF13525"/>
    </source>
</evidence>
<dbReference type="STRING" id="34103.SAMN05421778_11522"/>
<keyword evidence="5 6" id="KW-0449">Lipoprotein</keyword>
<keyword evidence="1 6" id="KW-0732">Signal</keyword>
<name>A0A059KM35_9BURK</name>
<dbReference type="Gene3D" id="1.25.40.10">
    <property type="entry name" value="Tetratricopeptide repeat domain"/>
    <property type="match status" value="1"/>
</dbReference>
<gene>
    <name evidence="6" type="primary">bamD</name>
    <name evidence="8" type="ORF">X805_20450</name>
</gene>
<evidence type="ECO:0000256" key="5">
    <source>
        <dbReference type="ARBA" id="ARBA00023288"/>
    </source>
</evidence>
<dbReference type="NCBIfam" id="TIGR03302">
    <property type="entry name" value="OM_YfiO"/>
    <property type="match status" value="1"/>
</dbReference>
<dbReference type="HAMAP" id="MF_00922">
    <property type="entry name" value="OM_assembly_BamD"/>
    <property type="match status" value="1"/>
</dbReference>
<evidence type="ECO:0000256" key="2">
    <source>
        <dbReference type="ARBA" id="ARBA00023136"/>
    </source>
</evidence>
<dbReference type="PATRIC" id="fig|1286631.3.peg.2011"/>
<dbReference type="eggNOG" id="COG4105">
    <property type="taxonomic scope" value="Bacteria"/>
</dbReference>
<comment type="subunit">
    <text evidence="6">Part of the Bam complex.</text>
</comment>
<dbReference type="PANTHER" id="PTHR37423">
    <property type="entry name" value="SOLUBLE LYTIC MUREIN TRANSGLYCOSYLASE-RELATED"/>
    <property type="match status" value="1"/>
</dbReference>
<dbReference type="GO" id="GO:0043165">
    <property type="term" value="P:Gram-negative-bacterium-type cell outer membrane assembly"/>
    <property type="evidence" value="ECO:0007669"/>
    <property type="project" value="UniProtKB-UniRule"/>
</dbReference>
<keyword evidence="3 6" id="KW-0564">Palmitate</keyword>
<dbReference type="CDD" id="cd15830">
    <property type="entry name" value="BamD"/>
    <property type="match status" value="1"/>
</dbReference>
<feature type="domain" description="Outer membrane lipoprotein BamD-like" evidence="7">
    <location>
        <begin position="40"/>
        <end position="243"/>
    </location>
</feature>
<keyword evidence="9" id="KW-1185">Reference proteome</keyword>
<dbReference type="InterPro" id="IPR039565">
    <property type="entry name" value="BamD-like"/>
</dbReference>
<keyword evidence="4 6" id="KW-0998">Cell outer membrane</keyword>
<evidence type="ECO:0000256" key="1">
    <source>
        <dbReference type="ARBA" id="ARBA00022729"/>
    </source>
</evidence>
<dbReference type="InterPro" id="IPR017689">
    <property type="entry name" value="BamD"/>
</dbReference>
<comment type="caution">
    <text evidence="8">The sequence shown here is derived from an EMBL/GenBank/DDBJ whole genome shotgun (WGS) entry which is preliminary data.</text>
</comment>